<evidence type="ECO:0000313" key="2">
    <source>
        <dbReference type="EMBL" id="CCF86073.1"/>
    </source>
</evidence>
<protein>
    <submittedName>
        <fullName evidence="2">Uncharacterized protein</fullName>
    </submittedName>
</protein>
<dbReference type="EMBL" id="CAGS01000671">
    <property type="protein sequence ID" value="CCF86073.1"/>
    <property type="molecule type" value="Genomic_DNA"/>
</dbReference>
<evidence type="ECO:0000313" key="3">
    <source>
        <dbReference type="Proteomes" id="UP000004221"/>
    </source>
</evidence>
<evidence type="ECO:0000256" key="1">
    <source>
        <dbReference type="SAM" id="MobiDB-lite"/>
    </source>
</evidence>
<organism evidence="2 3">
    <name type="scientific">Nitrolancea hollandica Lb</name>
    <dbReference type="NCBI Taxonomy" id="1129897"/>
    <lineage>
        <taxon>Bacteria</taxon>
        <taxon>Pseudomonadati</taxon>
        <taxon>Thermomicrobiota</taxon>
        <taxon>Thermomicrobia</taxon>
        <taxon>Sphaerobacterales</taxon>
        <taxon>Sphaerobacterineae</taxon>
        <taxon>Sphaerobacteraceae</taxon>
        <taxon>Nitrolancea</taxon>
    </lineage>
</organism>
<sequence length="55" mass="6281">MKTSHNGRTVITMGESACGMWTRARPIVVDRLGPPPQLSQLAPRSGVRRWRRRPR</sequence>
<dbReference type="AlphaFoldDB" id="I4EN10"/>
<name>I4EN10_9BACT</name>
<reference evidence="2 3" key="1">
    <citation type="journal article" date="2012" name="ISME J.">
        <title>Nitrification expanded: discovery, physiology and genomics of a nitrite-oxidizing bacterium from the phylum Chloroflexi.</title>
        <authorList>
            <person name="Sorokin D.Y."/>
            <person name="Lucker S."/>
            <person name="Vejmelkova D."/>
            <person name="Kostrikina N.A."/>
            <person name="Kleerebezem R."/>
            <person name="Rijpstra W.I."/>
            <person name="Damste J.S."/>
            <person name="Le Paslier D."/>
            <person name="Muyzer G."/>
            <person name="Wagner M."/>
            <person name="van Loosdrecht M.C."/>
            <person name="Daims H."/>
        </authorList>
    </citation>
    <scope>NUCLEOTIDE SEQUENCE [LARGE SCALE GENOMIC DNA]</scope>
    <source>
        <strain evidence="3">none</strain>
    </source>
</reference>
<comment type="caution">
    <text evidence="2">The sequence shown here is derived from an EMBL/GenBank/DDBJ whole genome shotgun (WGS) entry which is preliminary data.</text>
</comment>
<accession>I4EN10</accession>
<gene>
    <name evidence="2" type="ORF">NITHO_7020003</name>
</gene>
<proteinExistence type="predicted"/>
<feature type="compositionally biased region" description="Basic residues" evidence="1">
    <location>
        <begin position="46"/>
        <end position="55"/>
    </location>
</feature>
<feature type="region of interest" description="Disordered" evidence="1">
    <location>
        <begin position="31"/>
        <end position="55"/>
    </location>
</feature>
<keyword evidence="3" id="KW-1185">Reference proteome</keyword>
<dbReference type="Proteomes" id="UP000004221">
    <property type="component" value="Unassembled WGS sequence"/>
</dbReference>